<comment type="subcellular location">
    <subcellularLocation>
        <location evidence="1">Cell membrane</location>
        <topology evidence="1">Multi-pass membrane protein</topology>
    </subcellularLocation>
</comment>
<sequence length="443" mass="50588">MLHQMATMCISRWFCMMCVCIFSHQFLIGLSVYISVRLSSALIEQGLGSQDVNIYVLIYILLMVLPYLPGYFADYCKIRWESSALADFWSEKAGVYQTAPSAYKLGFYTAQVRDVYGRFTQFFQYGLSSLLNFSFSLAMIGIYIDGRFLLAILITIVLVFIVSRQTNQPMTRLSENESRQTSSLTHHLKEIHPNAISGNVINRQCWQNRVLKHIRRFCRARNTHAGFQSGVFLLSSLFSLLPTSGLIAWLILTPETSDAVLLAVVINLTRIYHLIGSINDVIEIVLSLPSVQGLLNTLREFDRVEAPSSSMRLSQIEVNHQSAAQFALSGIRQGRYRIRGKNGSGKTTFLRQLEREQDILYFNPARRVDWPWPADSGLSDGQYSRRCLEWLLTETDRPLALDEWDAFLDVTNREQFNQLIEAQSCRRVILEVRQTDSADMVVS</sequence>
<keyword evidence="2 5" id="KW-0812">Transmembrane</keyword>
<dbReference type="InterPro" id="IPR036640">
    <property type="entry name" value="ABC1_TM_sf"/>
</dbReference>
<dbReference type="STRING" id="1117707.VQ7734_03106"/>
<keyword evidence="4 5" id="KW-0472">Membrane</keyword>
<dbReference type="CDD" id="cd00267">
    <property type="entry name" value="ABC_ATPase"/>
    <property type="match status" value="1"/>
</dbReference>
<evidence type="ECO:0000313" key="6">
    <source>
        <dbReference type="EMBL" id="SHO57337.1"/>
    </source>
</evidence>
<evidence type="ECO:0000256" key="2">
    <source>
        <dbReference type="ARBA" id="ARBA00022692"/>
    </source>
</evidence>
<evidence type="ECO:0000313" key="7">
    <source>
        <dbReference type="Proteomes" id="UP000184600"/>
    </source>
</evidence>
<feature type="transmembrane region" description="Helical" evidence="5">
    <location>
        <begin position="148"/>
        <end position="164"/>
    </location>
</feature>
<dbReference type="SUPFAM" id="SSF52540">
    <property type="entry name" value="P-loop containing nucleoside triphosphate hydrolases"/>
    <property type="match status" value="1"/>
</dbReference>
<proteinExistence type="predicted"/>
<dbReference type="Proteomes" id="UP000184600">
    <property type="component" value="Unassembled WGS sequence"/>
</dbReference>
<dbReference type="Gene3D" id="1.20.1560.10">
    <property type="entry name" value="ABC transporter type 1, transmembrane domain"/>
    <property type="match status" value="1"/>
</dbReference>
<evidence type="ECO:0000256" key="3">
    <source>
        <dbReference type="ARBA" id="ARBA00022989"/>
    </source>
</evidence>
<dbReference type="InterPro" id="IPR027417">
    <property type="entry name" value="P-loop_NTPase"/>
</dbReference>
<reference evidence="7" key="1">
    <citation type="submission" date="2016-12" db="EMBL/GenBank/DDBJ databases">
        <authorList>
            <person name="Rodrigo-Torres L."/>
            <person name="Arahal R.D."/>
            <person name="Lucena T."/>
        </authorList>
    </citation>
    <scope>NUCLEOTIDE SEQUENCE [LARGE SCALE GENOMIC DNA]</scope>
</reference>
<accession>A0A1M7YXD9</accession>
<gene>
    <name evidence="6" type="ORF">VQ7734_03106</name>
</gene>
<protein>
    <submittedName>
        <fullName evidence="6">Uncharacterized protein</fullName>
    </submittedName>
</protein>
<dbReference type="SUPFAM" id="SSF90123">
    <property type="entry name" value="ABC transporter transmembrane region"/>
    <property type="match status" value="1"/>
</dbReference>
<organism evidence="6 7">
    <name type="scientific">Vibrio quintilis</name>
    <dbReference type="NCBI Taxonomy" id="1117707"/>
    <lineage>
        <taxon>Bacteria</taxon>
        <taxon>Pseudomonadati</taxon>
        <taxon>Pseudomonadota</taxon>
        <taxon>Gammaproteobacteria</taxon>
        <taxon>Vibrionales</taxon>
        <taxon>Vibrionaceae</taxon>
        <taxon>Vibrio</taxon>
    </lineage>
</organism>
<dbReference type="OrthoDB" id="19727at2"/>
<evidence type="ECO:0000256" key="5">
    <source>
        <dbReference type="SAM" id="Phobius"/>
    </source>
</evidence>
<feature type="transmembrane region" description="Helical" evidence="5">
    <location>
        <begin position="12"/>
        <end position="34"/>
    </location>
</feature>
<feature type="transmembrane region" description="Helical" evidence="5">
    <location>
        <begin position="231"/>
        <end position="252"/>
    </location>
</feature>
<dbReference type="AlphaFoldDB" id="A0A1M7YXD9"/>
<keyword evidence="3 5" id="KW-1133">Transmembrane helix</keyword>
<dbReference type="GO" id="GO:0005524">
    <property type="term" value="F:ATP binding"/>
    <property type="evidence" value="ECO:0007669"/>
    <property type="project" value="InterPro"/>
</dbReference>
<name>A0A1M7YXD9_9VIBR</name>
<keyword evidence="7" id="KW-1185">Reference proteome</keyword>
<dbReference type="RefSeq" id="WP_073584157.1">
    <property type="nucleotide sequence ID" value="NZ_AP024898.1"/>
</dbReference>
<evidence type="ECO:0000256" key="4">
    <source>
        <dbReference type="ARBA" id="ARBA00023136"/>
    </source>
</evidence>
<dbReference type="EMBL" id="FRFG01000037">
    <property type="protein sequence ID" value="SHO57337.1"/>
    <property type="molecule type" value="Genomic_DNA"/>
</dbReference>
<dbReference type="Gene3D" id="3.40.50.300">
    <property type="entry name" value="P-loop containing nucleotide triphosphate hydrolases"/>
    <property type="match status" value="1"/>
</dbReference>
<dbReference type="GO" id="GO:0005886">
    <property type="term" value="C:plasma membrane"/>
    <property type="evidence" value="ECO:0007669"/>
    <property type="project" value="UniProtKB-SubCell"/>
</dbReference>
<feature type="transmembrane region" description="Helical" evidence="5">
    <location>
        <begin position="54"/>
        <end position="73"/>
    </location>
</feature>
<evidence type="ECO:0000256" key="1">
    <source>
        <dbReference type="ARBA" id="ARBA00004651"/>
    </source>
</evidence>
<feature type="transmembrane region" description="Helical" evidence="5">
    <location>
        <begin position="122"/>
        <end position="142"/>
    </location>
</feature>